<dbReference type="GO" id="GO:0042597">
    <property type="term" value="C:periplasmic space"/>
    <property type="evidence" value="ECO:0007669"/>
    <property type="project" value="UniProtKB-SubCell"/>
</dbReference>
<evidence type="ECO:0000256" key="4">
    <source>
        <dbReference type="SAM" id="SignalP"/>
    </source>
</evidence>
<dbReference type="Pfam" id="PF01547">
    <property type="entry name" value="SBP_bac_1"/>
    <property type="match status" value="1"/>
</dbReference>
<gene>
    <name evidence="5" type="ordered locus">Trebr_0422</name>
</gene>
<feature type="signal peptide" evidence="4">
    <location>
        <begin position="1"/>
        <end position="24"/>
    </location>
</feature>
<dbReference type="PANTHER" id="PTHR43649:SF29">
    <property type="entry name" value="OSMOPROTECTIVE COMPOUNDS-BINDING PROTEIN GGTB"/>
    <property type="match status" value="1"/>
</dbReference>
<dbReference type="HOGENOM" id="CLU_027068_0_0_12"/>
<organism evidence="5 6">
    <name type="scientific">Treponema brennaborense (strain DSM 12168 / CIP 105900 / DD5/3)</name>
    <dbReference type="NCBI Taxonomy" id="906968"/>
    <lineage>
        <taxon>Bacteria</taxon>
        <taxon>Pseudomonadati</taxon>
        <taxon>Spirochaetota</taxon>
        <taxon>Spirochaetia</taxon>
        <taxon>Spirochaetales</taxon>
        <taxon>Treponemataceae</taxon>
        <taxon>Treponema</taxon>
    </lineage>
</organism>
<keyword evidence="3" id="KW-0813">Transport</keyword>
<evidence type="ECO:0000256" key="1">
    <source>
        <dbReference type="ARBA" id="ARBA00004418"/>
    </source>
</evidence>
<dbReference type="KEGG" id="tbe:Trebr_0422"/>
<dbReference type="SUPFAM" id="SSF53850">
    <property type="entry name" value="Periplasmic binding protein-like II"/>
    <property type="match status" value="1"/>
</dbReference>
<evidence type="ECO:0000256" key="3">
    <source>
        <dbReference type="ARBA" id="ARBA00022448"/>
    </source>
</evidence>
<dbReference type="AlphaFoldDB" id="F4LNL2"/>
<evidence type="ECO:0000313" key="5">
    <source>
        <dbReference type="EMBL" id="AEE15866.1"/>
    </source>
</evidence>
<dbReference type="InterPro" id="IPR006059">
    <property type="entry name" value="SBP"/>
</dbReference>
<reference evidence="6" key="1">
    <citation type="submission" date="2011-04" db="EMBL/GenBank/DDBJ databases">
        <title>The complete genome of Treponema brennaborense DSM 12168.</title>
        <authorList>
            <person name="Lucas S."/>
            <person name="Han J."/>
            <person name="Lapidus A."/>
            <person name="Bruce D."/>
            <person name="Goodwin L."/>
            <person name="Pitluck S."/>
            <person name="Peters L."/>
            <person name="Kyrpides N."/>
            <person name="Mavromatis K."/>
            <person name="Ivanova N."/>
            <person name="Mikhailova N."/>
            <person name="Pagani I."/>
            <person name="Teshima H."/>
            <person name="Detter J.C."/>
            <person name="Tapia R."/>
            <person name="Han C."/>
            <person name="Land M."/>
            <person name="Hauser L."/>
            <person name="Markowitz V."/>
            <person name="Cheng J.-F."/>
            <person name="Hugenholtz P."/>
            <person name="Woyke T."/>
            <person name="Wu D."/>
            <person name="Gronow S."/>
            <person name="Wellnitz S."/>
            <person name="Brambilla E."/>
            <person name="Klenk H.-P."/>
            <person name="Eisen J.A."/>
        </authorList>
    </citation>
    <scope>NUCLEOTIDE SEQUENCE [LARGE SCALE GENOMIC DNA]</scope>
    <source>
        <strain evidence="6">DSM 12168 / CIP 105900 / DD5/3</strain>
    </source>
</reference>
<dbReference type="EMBL" id="CP002696">
    <property type="protein sequence ID" value="AEE15866.1"/>
    <property type="molecule type" value="Genomic_DNA"/>
</dbReference>
<dbReference type="eggNOG" id="COG1653">
    <property type="taxonomic scope" value="Bacteria"/>
</dbReference>
<keyword evidence="4" id="KW-0732">Signal</keyword>
<dbReference type="OrthoDB" id="94797at2"/>
<evidence type="ECO:0000256" key="2">
    <source>
        <dbReference type="ARBA" id="ARBA00008520"/>
    </source>
</evidence>
<sequence length="435" mass="48057">MRKSVKLAIAVAVTASVVFASAFAGGKMENSSAAKSTGADKTIRVFGAFRGEEAARFDEIIKIFNAKTGYNVVYEGSPEFETQILVQAEAGTPPDIAALPQPGMMKNFASRGFIKPLSANVVSKIDENYAKVWKELGTADDGRVYGVFHRVNAKSFVWYPKKAWEAKGYRVPQTWDELLSLQKRMIANGDTPWSIGFESGAATGWVGTDWLEDIMLRTAGPEVYDKWVNHEIPFNDPAVRTALRYMGDIMLDSRNVYGGTTYILTSNFGDSVKPLFDTPPKAYMNRQGNFITGFMPERVQAQLEEEVGVFAFPAINPEWGTPVLGGGDQFVAFNDRPEVQEFLAFLTTWESCAPWAKIGGALFPHKTQNFDDYGNAIERDIAKILVNASVFRFDGSDLMPAEVGAGTFWTGMVDFISGRKAETVLSDIEKSWPEN</sequence>
<accession>F4LNL2</accession>
<protein>
    <submittedName>
        <fullName evidence="5">Extracellular solute-binding protein family 1</fullName>
    </submittedName>
</protein>
<dbReference type="PANTHER" id="PTHR43649">
    <property type="entry name" value="ARABINOSE-BINDING PROTEIN-RELATED"/>
    <property type="match status" value="1"/>
</dbReference>
<feature type="chain" id="PRO_5003311027" evidence="4">
    <location>
        <begin position="25"/>
        <end position="435"/>
    </location>
</feature>
<keyword evidence="6" id="KW-1185">Reference proteome</keyword>
<dbReference type="STRING" id="906968.Trebr_0422"/>
<evidence type="ECO:0000313" key="6">
    <source>
        <dbReference type="Proteomes" id="UP000006546"/>
    </source>
</evidence>
<dbReference type="InterPro" id="IPR050490">
    <property type="entry name" value="Bact_solute-bd_prot1"/>
</dbReference>
<dbReference type="RefSeq" id="WP_013757585.1">
    <property type="nucleotide sequence ID" value="NC_015500.1"/>
</dbReference>
<dbReference type="Gene3D" id="3.40.190.10">
    <property type="entry name" value="Periplasmic binding protein-like II"/>
    <property type="match status" value="2"/>
</dbReference>
<name>F4LNL2_TREBD</name>
<comment type="similarity">
    <text evidence="2">Belongs to the bacterial solute-binding protein 1 family.</text>
</comment>
<comment type="subcellular location">
    <subcellularLocation>
        <location evidence="1">Periplasm</location>
    </subcellularLocation>
</comment>
<proteinExistence type="inferred from homology"/>
<dbReference type="Proteomes" id="UP000006546">
    <property type="component" value="Chromosome"/>
</dbReference>